<reference evidence="1" key="1">
    <citation type="submission" date="2011-10" db="EMBL/GenBank/DDBJ databases">
        <title>Provirophages and transpovirons: unique mobilome of giant viruses.</title>
        <authorList>
            <person name="Desnues C."/>
            <person name="LaScola B."/>
            <person name="Yutin N."/>
            <person name="Fournous G."/>
            <person name="Koonin E."/>
            <person name="Raoult D."/>
        </authorList>
    </citation>
    <scope>NUCLEOTIDE SEQUENCE</scope>
    <source>
        <strain evidence="1">Mv13-c7</strain>
    </source>
</reference>
<accession>H2EAA3</accession>
<dbReference type="InterPro" id="IPR036047">
    <property type="entry name" value="F-box-like_dom_sf"/>
</dbReference>
<organism evidence="1">
    <name type="scientific">Megavirus courdo7</name>
    <dbReference type="NCBI Taxonomy" id="1128135"/>
    <lineage>
        <taxon>Viruses</taxon>
        <taxon>Varidnaviria</taxon>
        <taxon>Bamfordvirae</taxon>
        <taxon>Nucleocytoviricota</taxon>
        <taxon>Megaviricetes</taxon>
        <taxon>Imitervirales</taxon>
        <taxon>Mimiviridae</taxon>
        <taxon>Megamimivirinae</taxon>
        <taxon>Megavirus</taxon>
    </lineage>
</organism>
<protein>
    <submittedName>
        <fullName evidence="1">Putative F-box and FNIP repeat-containing protein</fullName>
    </submittedName>
</protein>
<dbReference type="SUPFAM" id="SSF81383">
    <property type="entry name" value="F-box domain"/>
    <property type="match status" value="1"/>
</dbReference>
<dbReference type="InterPro" id="IPR008615">
    <property type="entry name" value="FNIP"/>
</dbReference>
<dbReference type="Pfam" id="PF05725">
    <property type="entry name" value="FNIP"/>
    <property type="match status" value="1"/>
</dbReference>
<gene>
    <name evidence="1" type="ORF">c7_L260</name>
</gene>
<sequence length="104" mass="12631">MSSFDILNDDIIIYILEYLNDMDKIKFLSVNLRLHSFINNIWFNEIYDYKLIRRLPYLDRFKYIRYKTSSIKIPNNITHLIFGRNFDQNIKNCIPNSVTRLTFA</sequence>
<proteinExistence type="predicted"/>
<evidence type="ECO:0000313" key="1">
    <source>
        <dbReference type="EMBL" id="AEX61326.1"/>
    </source>
</evidence>
<name>H2EAA3_9VIRU</name>
<dbReference type="EMBL" id="JN885990">
    <property type="protein sequence ID" value="AEX61326.1"/>
    <property type="molecule type" value="Genomic_DNA"/>
</dbReference>